<dbReference type="Proteomes" id="UP000287756">
    <property type="component" value="Chromosome"/>
</dbReference>
<gene>
    <name evidence="2" type="ORF">HLI_07520</name>
</gene>
<evidence type="ECO:0000313" key="3">
    <source>
        <dbReference type="Proteomes" id="UP000287756"/>
    </source>
</evidence>
<dbReference type="EMBL" id="CP026118">
    <property type="protein sequence ID" value="QAS52083.1"/>
    <property type="molecule type" value="Genomic_DNA"/>
</dbReference>
<name>A0A410MBM6_9BACI</name>
<dbReference type="KEGG" id="hli:HLI_07520"/>
<dbReference type="OrthoDB" id="2379505at2"/>
<dbReference type="Gene3D" id="3.40.630.30">
    <property type="match status" value="2"/>
</dbReference>
<dbReference type="SUPFAM" id="SSF55729">
    <property type="entry name" value="Acyl-CoA N-acyltransferases (Nat)"/>
    <property type="match status" value="1"/>
</dbReference>
<dbReference type="Pfam" id="PF13527">
    <property type="entry name" value="Acetyltransf_9"/>
    <property type="match status" value="1"/>
</dbReference>
<dbReference type="SUPFAM" id="SSF55718">
    <property type="entry name" value="SCP-like"/>
    <property type="match status" value="1"/>
</dbReference>
<accession>A0A410MBM6</accession>
<dbReference type="PANTHER" id="PTHR37817:SF1">
    <property type="entry name" value="N-ACETYLTRANSFERASE EIS"/>
    <property type="match status" value="1"/>
</dbReference>
<dbReference type="Pfam" id="PF17668">
    <property type="entry name" value="Acetyltransf_17"/>
    <property type="match status" value="1"/>
</dbReference>
<dbReference type="PANTHER" id="PTHR37817">
    <property type="entry name" value="N-ACETYLTRANSFERASE EIS"/>
    <property type="match status" value="1"/>
</dbReference>
<dbReference type="InterPro" id="IPR000182">
    <property type="entry name" value="GNAT_dom"/>
</dbReference>
<proteinExistence type="predicted"/>
<dbReference type="CDD" id="cd04301">
    <property type="entry name" value="NAT_SF"/>
    <property type="match status" value="1"/>
</dbReference>
<evidence type="ECO:0000259" key="1">
    <source>
        <dbReference type="PROSITE" id="PS51186"/>
    </source>
</evidence>
<reference evidence="2 3" key="1">
    <citation type="submission" date="2018-01" db="EMBL/GenBank/DDBJ databases">
        <title>The whole genome sequencing and assembly of Halobacillus litoralis ERB031 strain.</title>
        <authorList>
            <person name="Lee S.-J."/>
            <person name="Park M.-K."/>
            <person name="Kim J.-Y."/>
            <person name="Lee Y.-J."/>
            <person name="Yi H."/>
            <person name="Bahn Y.-S."/>
            <person name="Kim J.F."/>
            <person name="Lee D.-W."/>
        </authorList>
    </citation>
    <scope>NUCLEOTIDE SEQUENCE [LARGE SCALE GENOMIC DNA]</scope>
    <source>
        <strain evidence="2 3">ERB 031</strain>
    </source>
</reference>
<dbReference type="InterPro" id="IPR041380">
    <property type="entry name" value="Acetyltransf_17"/>
</dbReference>
<organism evidence="2 3">
    <name type="scientific">Halobacillus litoralis</name>
    <dbReference type="NCBI Taxonomy" id="45668"/>
    <lineage>
        <taxon>Bacteria</taxon>
        <taxon>Bacillati</taxon>
        <taxon>Bacillota</taxon>
        <taxon>Bacilli</taxon>
        <taxon>Bacillales</taxon>
        <taxon>Bacillaceae</taxon>
        <taxon>Halobacillus</taxon>
    </lineage>
</organism>
<feature type="domain" description="N-acetyltransferase" evidence="1">
    <location>
        <begin position="20"/>
        <end position="177"/>
    </location>
</feature>
<dbReference type="AlphaFoldDB" id="A0A410MBM6"/>
<evidence type="ECO:0000313" key="2">
    <source>
        <dbReference type="EMBL" id="QAS52083.1"/>
    </source>
</evidence>
<protein>
    <recommendedName>
        <fullName evidence="1">N-acetyltransferase domain-containing protein</fullName>
    </recommendedName>
</protein>
<dbReference type="PROSITE" id="PS51186">
    <property type="entry name" value="GNAT"/>
    <property type="match status" value="1"/>
</dbReference>
<dbReference type="InterPro" id="IPR036527">
    <property type="entry name" value="SCP2_sterol-bd_dom_sf"/>
</dbReference>
<dbReference type="InterPro" id="IPR051554">
    <property type="entry name" value="Acetyltransferase_Eis"/>
</dbReference>
<dbReference type="GO" id="GO:0034069">
    <property type="term" value="F:aminoglycoside N-acetyltransferase activity"/>
    <property type="evidence" value="ECO:0007669"/>
    <property type="project" value="TreeGrafter"/>
</dbReference>
<dbReference type="InterPro" id="IPR016181">
    <property type="entry name" value="Acyl_CoA_acyltransferase"/>
</dbReference>
<sequence length="427" mass="49211">MNRKRYSQVNKRDTLLKEGLDMYFKEIENFTAFTELSQRCYPGMALDTKEEKDRYMKHREKMAQEHTIRHIGLYDEENLIGAFIEYDHQMNVHGASVQAAGIGTVAVDLPYKKQGHAKRIVKQFLQDARKNGCVIAHLYPFQPTFYKKMGFGLGSSLATYQFRPVQLPIFEGALPVETLNSADIIEVRNCYQKWAGRTHGATDIEEYGFSFLERENLHTFGVRKEGDLEGYVTCEFKGGKHFLENDLYIKNFFYTSREAYQALIQFLHNQKDQVRTIHFPTFDKDFSYLLNDPVHTDENLIFGIYHKTSVQGKGLMYRVLDMDGFIEKTNPNRFGEETVRVGWKVADTLLEETYDRVWQFTKGEASLTDDPAEVTVTIDIGNFSSLMMGCVTLESLLNSGSASVEGEEEKVLNLFQGLQTPQCWTFF</sequence>
<dbReference type="GO" id="GO:0030649">
    <property type="term" value="P:aminoglycoside antibiotic catabolic process"/>
    <property type="evidence" value="ECO:0007669"/>
    <property type="project" value="TreeGrafter"/>
</dbReference>
<dbReference type="Gene3D" id="3.30.1050.10">
    <property type="entry name" value="SCP2 sterol-binding domain"/>
    <property type="match status" value="1"/>
</dbReference>